<protein>
    <submittedName>
        <fullName evidence="1">Uncharacterized protein</fullName>
    </submittedName>
</protein>
<organism evidence="1 2">
    <name type="scientific">Pigmentiphaga daeguensis</name>
    <dbReference type="NCBI Taxonomy" id="414049"/>
    <lineage>
        <taxon>Bacteria</taxon>
        <taxon>Pseudomonadati</taxon>
        <taxon>Pseudomonadota</taxon>
        <taxon>Betaproteobacteria</taxon>
        <taxon>Burkholderiales</taxon>
        <taxon>Alcaligenaceae</taxon>
        <taxon>Pigmentiphaga</taxon>
    </lineage>
</organism>
<dbReference type="Proteomes" id="UP001501706">
    <property type="component" value="Unassembled WGS sequence"/>
</dbReference>
<dbReference type="EMBL" id="BAAAEN010000011">
    <property type="protein sequence ID" value="GAA0511270.1"/>
    <property type="molecule type" value="Genomic_DNA"/>
</dbReference>
<accession>A0ABN1C4K2</accession>
<evidence type="ECO:0000313" key="1">
    <source>
        <dbReference type="EMBL" id="GAA0511270.1"/>
    </source>
</evidence>
<comment type="caution">
    <text evidence="1">The sequence shown here is derived from an EMBL/GenBank/DDBJ whole genome shotgun (WGS) entry which is preliminary data.</text>
</comment>
<name>A0ABN1C4K2_9BURK</name>
<proteinExistence type="predicted"/>
<sequence>MEILATFIPCAPSGIAQPMMASWIRPGSSPGTCANAARSTWINKSSGRTVRNAPRGAFPIGVRDAATTYAS</sequence>
<keyword evidence="2" id="KW-1185">Reference proteome</keyword>
<reference evidence="1 2" key="1">
    <citation type="journal article" date="2019" name="Int. J. Syst. Evol. Microbiol.">
        <title>The Global Catalogue of Microorganisms (GCM) 10K type strain sequencing project: providing services to taxonomists for standard genome sequencing and annotation.</title>
        <authorList>
            <consortium name="The Broad Institute Genomics Platform"/>
            <consortium name="The Broad Institute Genome Sequencing Center for Infectious Disease"/>
            <person name="Wu L."/>
            <person name="Ma J."/>
        </authorList>
    </citation>
    <scope>NUCLEOTIDE SEQUENCE [LARGE SCALE GENOMIC DNA]</scope>
    <source>
        <strain evidence="1 2">JCM 14330</strain>
    </source>
</reference>
<gene>
    <name evidence="1" type="ORF">GCM10009097_30670</name>
</gene>
<evidence type="ECO:0000313" key="2">
    <source>
        <dbReference type="Proteomes" id="UP001501706"/>
    </source>
</evidence>